<dbReference type="PANTHER" id="PTHR46022:SF5">
    <property type="entry name" value="PROTEIN PATCHED HOMOLOG 1"/>
    <property type="match status" value="1"/>
</dbReference>
<dbReference type="GO" id="GO:0008158">
    <property type="term" value="F:hedgehog receptor activity"/>
    <property type="evidence" value="ECO:0007669"/>
    <property type="project" value="TreeGrafter"/>
</dbReference>
<evidence type="ECO:0000259" key="9">
    <source>
        <dbReference type="PROSITE" id="PS50156"/>
    </source>
</evidence>
<dbReference type="GO" id="GO:0005119">
    <property type="term" value="F:smoothened binding"/>
    <property type="evidence" value="ECO:0007669"/>
    <property type="project" value="TreeGrafter"/>
</dbReference>
<dbReference type="Pfam" id="PF12349">
    <property type="entry name" value="Sterol-sensing"/>
    <property type="match status" value="1"/>
</dbReference>
<dbReference type="InterPro" id="IPR053958">
    <property type="entry name" value="HMGCR/SNAP/NPC1-like_SSD"/>
</dbReference>
<keyword evidence="5 8" id="KW-0472">Membrane</keyword>
<protein>
    <recommendedName>
        <fullName evidence="9">SSD domain-containing protein</fullName>
    </recommendedName>
</protein>
<feature type="domain" description="SSD" evidence="9">
    <location>
        <begin position="104"/>
        <end position="264"/>
    </location>
</feature>
<gene>
    <name evidence="10" type="ORF">XELAEV_18047103mg</name>
</gene>
<evidence type="ECO:0000313" key="10">
    <source>
        <dbReference type="EMBL" id="OCT61073.1"/>
    </source>
</evidence>
<feature type="compositionally biased region" description="Polar residues" evidence="7">
    <location>
        <begin position="351"/>
        <end position="376"/>
    </location>
</feature>
<name>A0A974BUF4_XENLA</name>
<feature type="compositionally biased region" description="Polar residues" evidence="7">
    <location>
        <begin position="773"/>
        <end position="803"/>
    </location>
</feature>
<keyword evidence="4 8" id="KW-1133">Transmembrane helix</keyword>
<feature type="transmembrane region" description="Helical" evidence="8">
    <location>
        <begin position="656"/>
        <end position="678"/>
    </location>
</feature>
<dbReference type="PANTHER" id="PTHR46022">
    <property type="entry name" value="PROTEIN PATCHED"/>
    <property type="match status" value="1"/>
</dbReference>
<dbReference type="Proteomes" id="UP000694892">
    <property type="component" value="Chromosome 9_10S"/>
</dbReference>
<dbReference type="EMBL" id="CM004483">
    <property type="protein sequence ID" value="OCT61073.1"/>
    <property type="molecule type" value="Genomic_DNA"/>
</dbReference>
<sequence length="946" mass="105424">MHWQEELIIGGTVKNASGQIVSALALQTMFQLMTPKQMYEHFKGHEVVSHMNWNEDKAAEILEAWQRTYVQVVHQSVPQNSSQKVIPFTTTTLDDILKSFSDVSVIRVASGYLLMLAYACLTMLRWDCAKSQGAVGLAGVLLVALSVAAGLGLCSLIGISFNAATTQVLTFLALGFGVDDVFLLAHAFSETGQNKRIPFEDRTGECLKCTGASVALTSISNVTAFFMAALIPIPALWAFSLQAAVVVVFNFAMVLLIFPAILSMDLYRREVRRLDIFCCFSSPCVSRVIQIEPQAYTDNNDNTCYSLPPTYSSHSLAHETLITMQSTVQLRTEYDPRTQLYYTTAQPRSEISMQPAASTPQDVSGQTPESTSSTRDLISPFSKADYPRTQRLLYELHKSFVGVRYVLLEGNKQLPKMWLHYFRGWLQGLQDTFDHEWEAGKITRNDYRNASDDAVLAYKLLIQTGNSDKPINLNQLTKQQLVDADGIIQPNAFYIYLTAWVSNDPVAYAASQANIRPHPPEWLHDKAVDRPETRTIRAAEPIEYVQFPFYLNGLRETSDFVEAIEKVRAICNNYTSLGVSSYPNGYPFLFWELYISLRHWLLLSISVVLACTFLVCALFLLNPWTAGIIVMVLALMTVELFGMMGLIGIKLSAVPVVILIASVGTGVEFTVHVALAFLNAIGDKNRRAVLALEHLSWMGLFSPTNGGDRLEVSQDPPPNIVRFPGHPRPTLNGSDYSDSEYSSQTSVSGISKEFHQYNSQQCSAAVFPRPTVVQQNSRHNPPNQSTPPNKEARTQQQWCSNRNQRWDSTEGSRPPPYRPHRDAFASFTEEHAGPSTRDRSGHRSHSHNIQKTAFAPGGASVPAYGQPITTVTASASVTVAVHPSVCSHSSYGSYPFYSVYHENDHGHFEDPHVPINVRYERRDSKVEIIELQDVECEERTQGNASK</sequence>
<dbReference type="SUPFAM" id="SSF82866">
    <property type="entry name" value="Multidrug efflux transporter AcrB transmembrane domain"/>
    <property type="match status" value="2"/>
</dbReference>
<feature type="transmembrane region" description="Helical" evidence="8">
    <location>
        <begin position="167"/>
        <end position="188"/>
    </location>
</feature>
<keyword evidence="6" id="KW-0325">Glycoprotein</keyword>
<accession>A0A974BUF4</accession>
<evidence type="ECO:0000313" key="11">
    <source>
        <dbReference type="Proteomes" id="UP000694892"/>
    </source>
</evidence>
<evidence type="ECO:0000256" key="5">
    <source>
        <dbReference type="ARBA" id="ARBA00023136"/>
    </source>
</evidence>
<feature type="region of interest" description="Disordered" evidence="7">
    <location>
        <begin position="773"/>
        <end position="821"/>
    </location>
</feature>
<dbReference type="OMA" id="WWFAVDS"/>
<evidence type="ECO:0000256" key="8">
    <source>
        <dbReference type="SAM" id="Phobius"/>
    </source>
</evidence>
<evidence type="ECO:0000256" key="2">
    <source>
        <dbReference type="ARBA" id="ARBA00005585"/>
    </source>
</evidence>
<reference evidence="11" key="1">
    <citation type="journal article" date="2016" name="Nature">
        <title>Genome evolution in the allotetraploid frog Xenopus laevis.</title>
        <authorList>
            <person name="Session A.M."/>
            <person name="Uno Y."/>
            <person name="Kwon T."/>
            <person name="Chapman J.A."/>
            <person name="Toyoda A."/>
            <person name="Takahashi S."/>
            <person name="Fukui A."/>
            <person name="Hikosaka A."/>
            <person name="Suzuki A."/>
            <person name="Kondo M."/>
            <person name="van Heeringen S.J."/>
            <person name="Quigley I."/>
            <person name="Heinz S."/>
            <person name="Ogino H."/>
            <person name="Ochi H."/>
            <person name="Hellsten U."/>
            <person name="Lyons J.B."/>
            <person name="Simakov O."/>
            <person name="Putnam N."/>
            <person name="Stites J."/>
            <person name="Kuroki Y."/>
            <person name="Tanaka T."/>
            <person name="Michiue T."/>
            <person name="Watanabe M."/>
            <person name="Bogdanovic O."/>
            <person name="Lister R."/>
            <person name="Georgiou G."/>
            <person name="Paranjpe S.S."/>
            <person name="van Kruijsbergen I."/>
            <person name="Shu S."/>
            <person name="Carlson J."/>
            <person name="Kinoshita T."/>
            <person name="Ohta Y."/>
            <person name="Mawaribuchi S."/>
            <person name="Jenkins J."/>
            <person name="Grimwood J."/>
            <person name="Schmutz J."/>
            <person name="Mitros T."/>
            <person name="Mozaffari S.V."/>
            <person name="Suzuki Y."/>
            <person name="Haramoto Y."/>
            <person name="Yamamoto T.S."/>
            <person name="Takagi C."/>
            <person name="Heald R."/>
            <person name="Miller K."/>
            <person name="Haudenschild C."/>
            <person name="Kitzman J."/>
            <person name="Nakayama T."/>
            <person name="Izutsu Y."/>
            <person name="Robert J."/>
            <person name="Fortriede J."/>
            <person name="Burns K."/>
            <person name="Lotay V."/>
            <person name="Karimi K."/>
            <person name="Yasuoka Y."/>
            <person name="Dichmann D.S."/>
            <person name="Flajnik M.F."/>
            <person name="Houston D.W."/>
            <person name="Shendure J."/>
            <person name="DuPasquier L."/>
            <person name="Vize P.D."/>
            <person name="Zorn A.M."/>
            <person name="Ito M."/>
            <person name="Marcotte E.M."/>
            <person name="Wallingford J.B."/>
            <person name="Ito Y."/>
            <person name="Asashima M."/>
            <person name="Ueno N."/>
            <person name="Matsuda Y."/>
            <person name="Veenstra G.J."/>
            <person name="Fujiyama A."/>
            <person name="Harland R.M."/>
            <person name="Taira M."/>
            <person name="Rokhsar D.S."/>
        </authorList>
    </citation>
    <scope>NUCLEOTIDE SEQUENCE [LARGE SCALE GENOMIC DNA]</scope>
    <source>
        <strain evidence="11">J</strain>
    </source>
</reference>
<feature type="region of interest" description="Disordered" evidence="7">
    <location>
        <begin position="351"/>
        <end position="380"/>
    </location>
</feature>
<feature type="transmembrane region" description="Helical" evidence="8">
    <location>
        <begin position="600"/>
        <end position="621"/>
    </location>
</feature>
<dbReference type="GO" id="GO:0045879">
    <property type="term" value="P:negative regulation of smoothened signaling pathway"/>
    <property type="evidence" value="ECO:0007669"/>
    <property type="project" value="TreeGrafter"/>
</dbReference>
<organism evidence="10 11">
    <name type="scientific">Xenopus laevis</name>
    <name type="common">African clawed frog</name>
    <dbReference type="NCBI Taxonomy" id="8355"/>
    <lineage>
        <taxon>Eukaryota</taxon>
        <taxon>Metazoa</taxon>
        <taxon>Chordata</taxon>
        <taxon>Craniata</taxon>
        <taxon>Vertebrata</taxon>
        <taxon>Euteleostomi</taxon>
        <taxon>Amphibia</taxon>
        <taxon>Batrachia</taxon>
        <taxon>Anura</taxon>
        <taxon>Pipoidea</taxon>
        <taxon>Pipidae</taxon>
        <taxon>Xenopodinae</taxon>
        <taxon>Xenopus</taxon>
        <taxon>Xenopus</taxon>
    </lineage>
</organism>
<comment type="subcellular location">
    <subcellularLocation>
        <location evidence="1">Membrane</location>
        <topology evidence="1">Multi-pass membrane protein</topology>
    </subcellularLocation>
</comment>
<feature type="transmembrane region" description="Helical" evidence="8">
    <location>
        <begin position="136"/>
        <end position="161"/>
    </location>
</feature>
<feature type="transmembrane region" description="Helical" evidence="8">
    <location>
        <begin position="237"/>
        <end position="262"/>
    </location>
</feature>
<dbReference type="PROSITE" id="PS50156">
    <property type="entry name" value="SSD"/>
    <property type="match status" value="1"/>
</dbReference>
<comment type="similarity">
    <text evidence="2">Belongs to the patched family.</text>
</comment>
<dbReference type="InterPro" id="IPR000731">
    <property type="entry name" value="SSD"/>
</dbReference>
<feature type="transmembrane region" description="Helical" evidence="8">
    <location>
        <begin position="627"/>
        <end position="649"/>
    </location>
</feature>
<feature type="compositionally biased region" description="Polar residues" evidence="7">
    <location>
        <begin position="731"/>
        <end position="744"/>
    </location>
</feature>
<feature type="transmembrane region" description="Helical" evidence="8">
    <location>
        <begin position="209"/>
        <end position="231"/>
    </location>
</feature>
<dbReference type="GO" id="GO:0005886">
    <property type="term" value="C:plasma membrane"/>
    <property type="evidence" value="ECO:0007669"/>
    <property type="project" value="TreeGrafter"/>
</dbReference>
<feature type="transmembrane region" description="Helical" evidence="8">
    <location>
        <begin position="105"/>
        <end position="124"/>
    </location>
</feature>
<dbReference type="AlphaFoldDB" id="A0A974BUF4"/>
<dbReference type="GO" id="GO:0097108">
    <property type="term" value="F:hedgehog family protein binding"/>
    <property type="evidence" value="ECO:0007669"/>
    <property type="project" value="TreeGrafter"/>
</dbReference>
<evidence type="ECO:0000256" key="3">
    <source>
        <dbReference type="ARBA" id="ARBA00022692"/>
    </source>
</evidence>
<evidence type="ECO:0000256" key="4">
    <source>
        <dbReference type="ARBA" id="ARBA00022989"/>
    </source>
</evidence>
<keyword evidence="3 8" id="KW-0812">Transmembrane</keyword>
<evidence type="ECO:0000256" key="1">
    <source>
        <dbReference type="ARBA" id="ARBA00004141"/>
    </source>
</evidence>
<feature type="region of interest" description="Disordered" evidence="7">
    <location>
        <begin position="708"/>
        <end position="744"/>
    </location>
</feature>
<proteinExistence type="inferred from homology"/>
<dbReference type="FunFam" id="1.20.1640.10:FF:000003">
    <property type="entry name" value="protein patched homolog 1"/>
    <property type="match status" value="1"/>
</dbReference>
<evidence type="ECO:0000256" key="7">
    <source>
        <dbReference type="SAM" id="MobiDB-lite"/>
    </source>
</evidence>
<dbReference type="Gene3D" id="1.20.1640.10">
    <property type="entry name" value="Multidrug efflux transporter AcrB transmembrane domain"/>
    <property type="match status" value="2"/>
</dbReference>
<evidence type="ECO:0000256" key="6">
    <source>
        <dbReference type="ARBA" id="ARBA00023180"/>
    </source>
</evidence>